<name>A0A8H5D528_9AGAR</name>
<keyword evidence="3" id="KW-1185">Reference proteome</keyword>
<feature type="chain" id="PRO_5034456183" evidence="1">
    <location>
        <begin position="20"/>
        <end position="146"/>
    </location>
</feature>
<proteinExistence type="predicted"/>
<evidence type="ECO:0000313" key="3">
    <source>
        <dbReference type="Proteomes" id="UP000559027"/>
    </source>
</evidence>
<sequence length="146" mass="15677">MNLVSVVLPLLAFVTSVAAQASHIGYPTAGTQIQPGQSLSVQVVKDVSIMGSIEVGLVLSLQYCPPPNACPNPVNELGFVLYTGKWTQTGQNPRQGEMWDNITVTIPDYDFQFPAPARLIETRFHLIGGGPAAVLETNTVDLQLVD</sequence>
<dbReference type="OrthoDB" id="2841294at2759"/>
<organism evidence="2 3">
    <name type="scientific">Leucocoprinus leucothites</name>
    <dbReference type="NCBI Taxonomy" id="201217"/>
    <lineage>
        <taxon>Eukaryota</taxon>
        <taxon>Fungi</taxon>
        <taxon>Dikarya</taxon>
        <taxon>Basidiomycota</taxon>
        <taxon>Agaricomycotina</taxon>
        <taxon>Agaricomycetes</taxon>
        <taxon>Agaricomycetidae</taxon>
        <taxon>Agaricales</taxon>
        <taxon>Agaricineae</taxon>
        <taxon>Agaricaceae</taxon>
        <taxon>Leucocoprinus</taxon>
    </lineage>
</organism>
<dbReference type="EMBL" id="JAACJO010000011">
    <property type="protein sequence ID" value="KAF5352838.1"/>
    <property type="molecule type" value="Genomic_DNA"/>
</dbReference>
<accession>A0A8H5D528</accession>
<protein>
    <submittedName>
        <fullName evidence="2">Uncharacterized protein</fullName>
    </submittedName>
</protein>
<comment type="caution">
    <text evidence="2">The sequence shown here is derived from an EMBL/GenBank/DDBJ whole genome shotgun (WGS) entry which is preliminary data.</text>
</comment>
<dbReference type="Proteomes" id="UP000559027">
    <property type="component" value="Unassembled WGS sequence"/>
</dbReference>
<keyword evidence="1" id="KW-0732">Signal</keyword>
<dbReference type="AlphaFoldDB" id="A0A8H5D528"/>
<reference evidence="2 3" key="1">
    <citation type="journal article" date="2020" name="ISME J.">
        <title>Uncovering the hidden diversity of litter-decomposition mechanisms in mushroom-forming fungi.</title>
        <authorList>
            <person name="Floudas D."/>
            <person name="Bentzer J."/>
            <person name="Ahren D."/>
            <person name="Johansson T."/>
            <person name="Persson P."/>
            <person name="Tunlid A."/>
        </authorList>
    </citation>
    <scope>NUCLEOTIDE SEQUENCE [LARGE SCALE GENOMIC DNA]</scope>
    <source>
        <strain evidence="2 3">CBS 146.42</strain>
    </source>
</reference>
<gene>
    <name evidence="2" type="ORF">D9756_006101</name>
</gene>
<feature type="signal peptide" evidence="1">
    <location>
        <begin position="1"/>
        <end position="19"/>
    </location>
</feature>
<evidence type="ECO:0000256" key="1">
    <source>
        <dbReference type="SAM" id="SignalP"/>
    </source>
</evidence>
<evidence type="ECO:0000313" key="2">
    <source>
        <dbReference type="EMBL" id="KAF5352838.1"/>
    </source>
</evidence>